<dbReference type="GO" id="GO:0005524">
    <property type="term" value="F:ATP binding"/>
    <property type="evidence" value="ECO:0007669"/>
    <property type="project" value="UniProtKB-KW"/>
</dbReference>
<dbReference type="STRING" id="158441.A0A226DVW7"/>
<dbReference type="Gene3D" id="2.60.34.10">
    <property type="entry name" value="Substrate Binding Domain Of DNAk, Chain A, domain 1"/>
    <property type="match status" value="1"/>
</dbReference>
<comment type="caution">
    <text evidence="5">The sequence shown here is derived from an EMBL/GenBank/DDBJ whole genome shotgun (WGS) entry which is preliminary data.</text>
</comment>
<evidence type="ECO:0000313" key="6">
    <source>
        <dbReference type="Proteomes" id="UP000198287"/>
    </source>
</evidence>
<reference evidence="5 6" key="1">
    <citation type="submission" date="2015-12" db="EMBL/GenBank/DDBJ databases">
        <title>The genome of Folsomia candida.</title>
        <authorList>
            <person name="Faddeeva A."/>
            <person name="Derks M.F."/>
            <person name="Anvar Y."/>
            <person name="Smit S."/>
            <person name="Van Straalen N."/>
            <person name="Roelofs D."/>
        </authorList>
    </citation>
    <scope>NUCLEOTIDE SEQUENCE [LARGE SCALE GENOMIC DNA]</scope>
    <source>
        <strain evidence="5 6">VU population</strain>
        <tissue evidence="5">Whole body</tissue>
    </source>
</reference>
<dbReference type="EMBL" id="LNIX01000011">
    <property type="protein sequence ID" value="OXA48847.1"/>
    <property type="molecule type" value="Genomic_DNA"/>
</dbReference>
<dbReference type="Gene3D" id="3.30.420.40">
    <property type="match status" value="2"/>
</dbReference>
<organism evidence="5 6">
    <name type="scientific">Folsomia candida</name>
    <name type="common">Springtail</name>
    <dbReference type="NCBI Taxonomy" id="158441"/>
    <lineage>
        <taxon>Eukaryota</taxon>
        <taxon>Metazoa</taxon>
        <taxon>Ecdysozoa</taxon>
        <taxon>Arthropoda</taxon>
        <taxon>Hexapoda</taxon>
        <taxon>Collembola</taxon>
        <taxon>Entomobryomorpha</taxon>
        <taxon>Isotomoidea</taxon>
        <taxon>Isotomidae</taxon>
        <taxon>Proisotominae</taxon>
        <taxon>Folsomia</taxon>
    </lineage>
</organism>
<dbReference type="GO" id="GO:0140662">
    <property type="term" value="F:ATP-dependent protein folding chaperone"/>
    <property type="evidence" value="ECO:0007669"/>
    <property type="project" value="InterPro"/>
</dbReference>
<dbReference type="InterPro" id="IPR029047">
    <property type="entry name" value="HSP70_peptide-bd_sf"/>
</dbReference>
<dbReference type="SUPFAM" id="SSF100920">
    <property type="entry name" value="Heat shock protein 70kD (HSP70), peptide-binding domain"/>
    <property type="match status" value="1"/>
</dbReference>
<comment type="similarity">
    <text evidence="1 4">Belongs to the heat shock protein 70 family.</text>
</comment>
<proteinExistence type="inferred from homology"/>
<dbReference type="InterPro" id="IPR018181">
    <property type="entry name" value="Heat_shock_70_CS"/>
</dbReference>
<dbReference type="SUPFAM" id="SSF53067">
    <property type="entry name" value="Actin-like ATPase domain"/>
    <property type="match status" value="2"/>
</dbReference>
<dbReference type="PROSITE" id="PS00329">
    <property type="entry name" value="HSP70_2"/>
    <property type="match status" value="1"/>
</dbReference>
<keyword evidence="6" id="KW-1185">Reference proteome</keyword>
<dbReference type="Pfam" id="PF00012">
    <property type="entry name" value="HSP70"/>
    <property type="match status" value="1"/>
</dbReference>
<protein>
    <submittedName>
        <fullName evidence="5">Heat shock cognate 71 kDa protein</fullName>
    </submittedName>
</protein>
<dbReference type="Proteomes" id="UP000198287">
    <property type="component" value="Unassembled WGS sequence"/>
</dbReference>
<name>A0A226DVW7_FOLCA</name>
<dbReference type="FunFam" id="3.90.640.10:FF:000003">
    <property type="entry name" value="Molecular chaperone DnaK"/>
    <property type="match status" value="1"/>
</dbReference>
<gene>
    <name evidence="5" type="ORF">Fcan01_16155</name>
</gene>
<dbReference type="PRINTS" id="PR00301">
    <property type="entry name" value="HEATSHOCK70"/>
</dbReference>
<sequence length="573" mass="62478">MDLIKSFEDKKTVPVTTLVKEMMKVELTPFADFRKNTNSMQPPAQQVAIGIDLGTSYSSVAICEPDGKVRVLNNSQNSPTTPCYIRLGAEDVVGEVAKSQALIYPSSTIFDAKRLVGRSYNDPNVQEDMKGWPFTVASDTSGTAVVEVDGNVYAPDTISAKLLTKLKEDAEAKLGKTVTSAVITVPAYFKDAQKQATKDAGIAAGLNVIELLTEPTAAAVAYSRDITLGEEKKILIFDFGGGTLDVSIISIHESDVTVLVTGGDNHFGGKDIDTKLMDYCMTKFNATNPNVDFFDGMYSTDPPVKEQYNRRLRRLRNECEKTKIALSVCSSTMVALDGLIVQGTTSLDLNVKVTVDEFNAMNATLFRRCISFVGRALMDGNLTKSDIDDVVLIGGSTRIPKIQRMLQDFFDGKPLNGRLNPDEAVVIGAAIRAGASHGYESVRTTIHDVTPMSIGIKLNGVFSIVFPKNSKYPNENTKSYMALGNKKTEVEVSIYEGEDMNAVNNSLLGKFILAGIPTTGKFQRVDVTMALDANGLLLVTARCEGNGVTKALTIRHRRLGWKNNFPHIYNERT</sequence>
<dbReference type="AlphaFoldDB" id="A0A226DVW7"/>
<keyword evidence="3 4" id="KW-0067">ATP-binding</keyword>
<dbReference type="InterPro" id="IPR043129">
    <property type="entry name" value="ATPase_NBD"/>
</dbReference>
<accession>A0A226DVW7</accession>
<dbReference type="CDD" id="cd24028">
    <property type="entry name" value="ASKHA_NBD_HSP70_HSPA1-like"/>
    <property type="match status" value="1"/>
</dbReference>
<dbReference type="InterPro" id="IPR013126">
    <property type="entry name" value="Hsp_70_fam"/>
</dbReference>
<evidence type="ECO:0000256" key="1">
    <source>
        <dbReference type="ARBA" id="ARBA00007381"/>
    </source>
</evidence>
<dbReference type="PROSITE" id="PS00297">
    <property type="entry name" value="HSP70_1"/>
    <property type="match status" value="1"/>
</dbReference>
<keyword evidence="2 4" id="KW-0547">Nucleotide-binding</keyword>
<dbReference type="OMA" id="FAYAYEN"/>
<dbReference type="PROSITE" id="PS01036">
    <property type="entry name" value="HSP70_3"/>
    <property type="match status" value="1"/>
</dbReference>
<dbReference type="PANTHER" id="PTHR19375">
    <property type="entry name" value="HEAT SHOCK PROTEIN 70KDA"/>
    <property type="match status" value="1"/>
</dbReference>
<evidence type="ECO:0000256" key="4">
    <source>
        <dbReference type="RuleBase" id="RU003322"/>
    </source>
</evidence>
<evidence type="ECO:0000256" key="2">
    <source>
        <dbReference type="ARBA" id="ARBA00022741"/>
    </source>
</evidence>
<keyword evidence="5" id="KW-0346">Stress response</keyword>
<evidence type="ECO:0000313" key="5">
    <source>
        <dbReference type="EMBL" id="OXA48847.1"/>
    </source>
</evidence>
<evidence type="ECO:0000256" key="3">
    <source>
        <dbReference type="ARBA" id="ARBA00022840"/>
    </source>
</evidence>
<dbReference type="Gene3D" id="3.90.640.10">
    <property type="entry name" value="Actin, Chain A, domain 4"/>
    <property type="match status" value="1"/>
</dbReference>